<dbReference type="Proteomes" id="UP000320160">
    <property type="component" value="Unassembled WGS sequence"/>
</dbReference>
<evidence type="ECO:0000313" key="1">
    <source>
        <dbReference type="EMBL" id="TSB01388.1"/>
    </source>
</evidence>
<accession>A0A553W9L9</accession>
<name>A0A553W9L9_9SPHN</name>
<organism evidence="1 2">
    <name type="scientific">Sphingorhabdus contaminans</name>
    <dbReference type="NCBI Taxonomy" id="1343899"/>
    <lineage>
        <taxon>Bacteria</taxon>
        <taxon>Pseudomonadati</taxon>
        <taxon>Pseudomonadota</taxon>
        <taxon>Alphaproteobacteria</taxon>
        <taxon>Sphingomonadales</taxon>
        <taxon>Sphingomonadaceae</taxon>
        <taxon>Sphingorhabdus</taxon>
    </lineage>
</organism>
<dbReference type="InterPro" id="IPR053745">
    <property type="entry name" value="Viral_Tail_Comp_sf"/>
</dbReference>
<comment type="caution">
    <text evidence="1">The sequence shown here is derived from an EMBL/GenBank/DDBJ whole genome shotgun (WGS) entry which is preliminary data.</text>
</comment>
<dbReference type="Pfam" id="PF11367">
    <property type="entry name" value="Tail_completion_gp17"/>
    <property type="match status" value="1"/>
</dbReference>
<sequence length="133" mass="14215">MNNALAALQSAIVAALQAHPVLSAELSGIYDGPPPRAVFPYLAIGDALVTDWSTKTAIGKEIRLPLTLWDNGDDAARMSDLMTHVEAAIAALPREIPGWHVGSVAFLRSMIVRDAAGPWAALVEHRIRMLAVP</sequence>
<gene>
    <name evidence="1" type="ORF">FOM92_09275</name>
</gene>
<keyword evidence="2" id="KW-1185">Reference proteome</keyword>
<evidence type="ECO:0000313" key="2">
    <source>
        <dbReference type="Proteomes" id="UP000320160"/>
    </source>
</evidence>
<proteinExistence type="predicted"/>
<dbReference type="RefSeq" id="WP_143776598.1">
    <property type="nucleotide sequence ID" value="NZ_VKKU01000002.1"/>
</dbReference>
<protein>
    <submittedName>
        <fullName evidence="1">DUF3168 domain-containing protein</fullName>
    </submittedName>
</protein>
<dbReference type="InterPro" id="IPR021508">
    <property type="entry name" value="Gp17-like"/>
</dbReference>
<dbReference type="Gene3D" id="3.30.2000.30">
    <property type="match status" value="1"/>
</dbReference>
<dbReference type="AlphaFoldDB" id="A0A553W9L9"/>
<reference evidence="1 2" key="1">
    <citation type="submission" date="2019-07" db="EMBL/GenBank/DDBJ databases">
        <authorList>
            <person name="Park M."/>
        </authorList>
    </citation>
    <scope>NUCLEOTIDE SEQUENCE [LARGE SCALE GENOMIC DNA]</scope>
    <source>
        <strain evidence="1 2">KCTC32445</strain>
    </source>
</reference>
<dbReference type="OrthoDB" id="7450850at2"/>
<dbReference type="EMBL" id="VKKU01000002">
    <property type="protein sequence ID" value="TSB01388.1"/>
    <property type="molecule type" value="Genomic_DNA"/>
</dbReference>